<keyword evidence="4" id="KW-0597">Phosphoprotein</keyword>
<comment type="subcellular location">
    <subcellularLocation>
        <location evidence="2">Cell membrane</location>
    </subcellularLocation>
</comment>
<evidence type="ECO:0000313" key="14">
    <source>
        <dbReference type="Proteomes" id="UP000186096"/>
    </source>
</evidence>
<dbReference type="GO" id="GO:0005886">
    <property type="term" value="C:plasma membrane"/>
    <property type="evidence" value="ECO:0007669"/>
    <property type="project" value="UniProtKB-SubCell"/>
</dbReference>
<sequence>MTLRVRLAALYSVLFIATSIAVLVAVNVFITYAAVGQTKFEAGTVHLAPEGKTVIVRQTTVTGISIITLVVGVVLVAVSIWAGWWLAGRTLRPLARITSTARQLSVTNLDERIALKGPKDELKELADTFDAMLDRLERAVTAQSRFVANASHELRTPLAIQRAAIEIGLADPTPDRIERFRAELLEANRRTERLIDGLLVLARSEHGLDEVEPVRFDRVVADVVAGFPSVKLQSQPTLVTGDAVLLTQLVTNLVDNAVRHNVPSGSVDVRVTPDGGLVVSNTGPEVPADRIPELFEPFRRMAPDRTRSADGSGLGLSIVVSIARAHAMTVTARPNPGGGLMVCCRLSRPAGPSQFREEVGVGLAVEDQ</sequence>
<keyword evidence="10" id="KW-0472">Membrane</keyword>
<dbReference type="SUPFAM" id="SSF47384">
    <property type="entry name" value="Homodimeric domain of signal transducing histidine kinase"/>
    <property type="match status" value="1"/>
</dbReference>
<dbReference type="InterPro" id="IPR036097">
    <property type="entry name" value="HisK_dim/P_sf"/>
</dbReference>
<evidence type="ECO:0000259" key="12">
    <source>
        <dbReference type="PROSITE" id="PS50885"/>
    </source>
</evidence>
<dbReference type="SMART" id="SM00388">
    <property type="entry name" value="HisKA"/>
    <property type="match status" value="1"/>
</dbReference>
<evidence type="ECO:0000313" key="13">
    <source>
        <dbReference type="EMBL" id="SIR51587.1"/>
    </source>
</evidence>
<protein>
    <recommendedName>
        <fullName evidence="3">histidine kinase</fullName>
        <ecNumber evidence="3">2.7.13.3</ecNumber>
    </recommendedName>
</protein>
<dbReference type="CDD" id="cd00082">
    <property type="entry name" value="HisKA"/>
    <property type="match status" value="1"/>
</dbReference>
<feature type="transmembrane region" description="Helical" evidence="10">
    <location>
        <begin position="7"/>
        <end position="30"/>
    </location>
</feature>
<dbReference type="InterPro" id="IPR036890">
    <property type="entry name" value="HATPase_C_sf"/>
</dbReference>
<dbReference type="RefSeq" id="WP_076435284.1">
    <property type="nucleotide sequence ID" value="NZ_FTNI01000010.1"/>
</dbReference>
<dbReference type="EC" id="2.7.13.3" evidence="3"/>
<dbReference type="Pfam" id="PF00512">
    <property type="entry name" value="HisKA"/>
    <property type="match status" value="1"/>
</dbReference>
<proteinExistence type="predicted"/>
<keyword evidence="5" id="KW-0808">Transferase</keyword>
<dbReference type="CDD" id="cd06225">
    <property type="entry name" value="HAMP"/>
    <property type="match status" value="1"/>
</dbReference>
<dbReference type="GO" id="GO:0000155">
    <property type="term" value="F:phosphorelay sensor kinase activity"/>
    <property type="evidence" value="ECO:0007669"/>
    <property type="project" value="InterPro"/>
</dbReference>
<dbReference type="InterPro" id="IPR003661">
    <property type="entry name" value="HisK_dim/P_dom"/>
</dbReference>
<keyword evidence="14" id="KW-1185">Reference proteome</keyword>
<comment type="catalytic activity">
    <reaction evidence="1">
        <text>ATP + protein L-histidine = ADP + protein N-phospho-L-histidine.</text>
        <dbReference type="EC" id="2.7.13.3"/>
    </reaction>
</comment>
<evidence type="ECO:0000259" key="11">
    <source>
        <dbReference type="PROSITE" id="PS50109"/>
    </source>
</evidence>
<dbReference type="EMBL" id="FTNI01000010">
    <property type="protein sequence ID" value="SIR51587.1"/>
    <property type="molecule type" value="Genomic_DNA"/>
</dbReference>
<dbReference type="SMART" id="SM00304">
    <property type="entry name" value="HAMP"/>
    <property type="match status" value="1"/>
</dbReference>
<dbReference type="InterPro" id="IPR005467">
    <property type="entry name" value="His_kinase_dom"/>
</dbReference>
<dbReference type="InterPro" id="IPR003660">
    <property type="entry name" value="HAMP_dom"/>
</dbReference>
<keyword evidence="7 13" id="KW-0418">Kinase</keyword>
<evidence type="ECO:0000256" key="10">
    <source>
        <dbReference type="SAM" id="Phobius"/>
    </source>
</evidence>
<evidence type="ECO:0000256" key="3">
    <source>
        <dbReference type="ARBA" id="ARBA00012438"/>
    </source>
</evidence>
<evidence type="ECO:0000256" key="4">
    <source>
        <dbReference type="ARBA" id="ARBA00022553"/>
    </source>
</evidence>
<dbReference type="PROSITE" id="PS50109">
    <property type="entry name" value="HIS_KIN"/>
    <property type="match status" value="1"/>
</dbReference>
<dbReference type="SUPFAM" id="SSF55874">
    <property type="entry name" value="ATPase domain of HSP90 chaperone/DNA topoisomerase II/histidine kinase"/>
    <property type="match status" value="1"/>
</dbReference>
<accession>A0A1N7BJQ2</accession>
<dbReference type="InterPro" id="IPR003594">
    <property type="entry name" value="HATPase_dom"/>
</dbReference>
<dbReference type="InterPro" id="IPR050428">
    <property type="entry name" value="TCS_sensor_his_kinase"/>
</dbReference>
<evidence type="ECO:0000256" key="9">
    <source>
        <dbReference type="ARBA" id="ARBA00023012"/>
    </source>
</evidence>
<keyword evidence="8 10" id="KW-1133">Transmembrane helix</keyword>
<dbReference type="PROSITE" id="PS50885">
    <property type="entry name" value="HAMP"/>
    <property type="match status" value="1"/>
</dbReference>
<dbReference type="PANTHER" id="PTHR45436">
    <property type="entry name" value="SENSOR HISTIDINE KINASE YKOH"/>
    <property type="match status" value="1"/>
</dbReference>
<feature type="domain" description="Histidine kinase" evidence="11">
    <location>
        <begin position="149"/>
        <end position="350"/>
    </location>
</feature>
<feature type="domain" description="HAMP" evidence="12">
    <location>
        <begin position="88"/>
        <end position="141"/>
    </location>
</feature>
<dbReference type="SUPFAM" id="SSF158472">
    <property type="entry name" value="HAMP domain-like"/>
    <property type="match status" value="1"/>
</dbReference>
<evidence type="ECO:0000256" key="1">
    <source>
        <dbReference type="ARBA" id="ARBA00000085"/>
    </source>
</evidence>
<keyword evidence="9" id="KW-0902">Two-component regulatory system</keyword>
<dbReference type="Pfam" id="PF00672">
    <property type="entry name" value="HAMP"/>
    <property type="match status" value="1"/>
</dbReference>
<feature type="transmembrane region" description="Helical" evidence="10">
    <location>
        <begin position="64"/>
        <end position="87"/>
    </location>
</feature>
<dbReference type="Gene3D" id="1.10.287.130">
    <property type="match status" value="1"/>
</dbReference>
<reference evidence="14" key="1">
    <citation type="submission" date="2017-01" db="EMBL/GenBank/DDBJ databases">
        <authorList>
            <person name="Varghese N."/>
            <person name="Submissions S."/>
        </authorList>
    </citation>
    <scope>NUCLEOTIDE SEQUENCE [LARGE SCALE GENOMIC DNA]</scope>
    <source>
        <strain evidence="14">ATCC 12950</strain>
    </source>
</reference>
<gene>
    <name evidence="13" type="ORF">SAMN05421833_11028</name>
</gene>
<dbReference type="OrthoDB" id="3224230at2"/>
<evidence type="ECO:0000256" key="7">
    <source>
        <dbReference type="ARBA" id="ARBA00022777"/>
    </source>
</evidence>
<dbReference type="Gene3D" id="3.30.565.10">
    <property type="entry name" value="Histidine kinase-like ATPase, C-terminal domain"/>
    <property type="match status" value="1"/>
</dbReference>
<evidence type="ECO:0000256" key="8">
    <source>
        <dbReference type="ARBA" id="ARBA00022989"/>
    </source>
</evidence>
<name>A0A1N7BJQ2_9ACTN</name>
<dbReference type="Gene3D" id="6.10.340.10">
    <property type="match status" value="1"/>
</dbReference>
<evidence type="ECO:0000256" key="2">
    <source>
        <dbReference type="ARBA" id="ARBA00004236"/>
    </source>
</evidence>
<dbReference type="Pfam" id="PF02518">
    <property type="entry name" value="HATPase_c"/>
    <property type="match status" value="1"/>
</dbReference>
<dbReference type="AlphaFoldDB" id="A0A1N7BJQ2"/>
<evidence type="ECO:0000256" key="6">
    <source>
        <dbReference type="ARBA" id="ARBA00022692"/>
    </source>
</evidence>
<dbReference type="STRING" id="58117.SAMN05421833_11028"/>
<dbReference type="SMART" id="SM00387">
    <property type="entry name" value="HATPase_c"/>
    <property type="match status" value="1"/>
</dbReference>
<dbReference type="Proteomes" id="UP000186096">
    <property type="component" value="Unassembled WGS sequence"/>
</dbReference>
<organism evidence="13 14">
    <name type="scientific">Microbispora rosea</name>
    <dbReference type="NCBI Taxonomy" id="58117"/>
    <lineage>
        <taxon>Bacteria</taxon>
        <taxon>Bacillati</taxon>
        <taxon>Actinomycetota</taxon>
        <taxon>Actinomycetes</taxon>
        <taxon>Streptosporangiales</taxon>
        <taxon>Streptosporangiaceae</taxon>
        <taxon>Microbispora</taxon>
    </lineage>
</organism>
<evidence type="ECO:0000256" key="5">
    <source>
        <dbReference type="ARBA" id="ARBA00022679"/>
    </source>
</evidence>
<keyword evidence="6 10" id="KW-0812">Transmembrane</keyword>
<dbReference type="PANTHER" id="PTHR45436:SF5">
    <property type="entry name" value="SENSOR HISTIDINE KINASE TRCS"/>
    <property type="match status" value="1"/>
</dbReference>